<protein>
    <submittedName>
        <fullName evidence="2">Uncharacterized protein</fullName>
    </submittedName>
</protein>
<feature type="compositionally biased region" description="Basic residues" evidence="1">
    <location>
        <begin position="1"/>
        <end position="19"/>
    </location>
</feature>
<feature type="compositionally biased region" description="Basic and acidic residues" evidence="1">
    <location>
        <begin position="30"/>
        <end position="45"/>
    </location>
</feature>
<organism evidence="2 3">
    <name type="scientific">Champsocephalus gunnari</name>
    <name type="common">Mackerel icefish</name>
    <dbReference type="NCBI Taxonomy" id="52237"/>
    <lineage>
        <taxon>Eukaryota</taxon>
        <taxon>Metazoa</taxon>
        <taxon>Chordata</taxon>
        <taxon>Craniata</taxon>
        <taxon>Vertebrata</taxon>
        <taxon>Euteleostomi</taxon>
        <taxon>Actinopterygii</taxon>
        <taxon>Neopterygii</taxon>
        <taxon>Teleostei</taxon>
        <taxon>Neoteleostei</taxon>
        <taxon>Acanthomorphata</taxon>
        <taxon>Eupercaria</taxon>
        <taxon>Perciformes</taxon>
        <taxon>Notothenioidei</taxon>
        <taxon>Channichthyidae</taxon>
        <taxon>Champsocephalus</taxon>
    </lineage>
</organism>
<name>A0AAN8H379_CHAGU</name>
<feature type="region of interest" description="Disordered" evidence="1">
    <location>
        <begin position="1"/>
        <end position="73"/>
    </location>
</feature>
<evidence type="ECO:0000313" key="3">
    <source>
        <dbReference type="Proteomes" id="UP001331515"/>
    </source>
</evidence>
<keyword evidence="3" id="KW-1185">Reference proteome</keyword>
<evidence type="ECO:0000256" key="1">
    <source>
        <dbReference type="SAM" id="MobiDB-lite"/>
    </source>
</evidence>
<dbReference type="EMBL" id="JAURVH010001532">
    <property type="protein sequence ID" value="KAK5900367.1"/>
    <property type="molecule type" value="Genomic_DNA"/>
</dbReference>
<evidence type="ECO:0000313" key="2">
    <source>
        <dbReference type="EMBL" id="KAK5900367.1"/>
    </source>
</evidence>
<comment type="caution">
    <text evidence="2">The sequence shown here is derived from an EMBL/GenBank/DDBJ whole genome shotgun (WGS) entry which is preliminary data.</text>
</comment>
<dbReference type="AlphaFoldDB" id="A0AAN8H379"/>
<accession>A0AAN8H379</accession>
<gene>
    <name evidence="2" type="ORF">CgunFtcFv8_025329</name>
</gene>
<reference evidence="2 3" key="1">
    <citation type="journal article" date="2023" name="Mol. Biol. Evol.">
        <title>Genomics of Secondarily Temperate Adaptation in the Only Non-Antarctic Icefish.</title>
        <authorList>
            <person name="Rivera-Colon A.G."/>
            <person name="Rayamajhi N."/>
            <person name="Minhas B.F."/>
            <person name="Madrigal G."/>
            <person name="Bilyk K.T."/>
            <person name="Yoon V."/>
            <person name="Hune M."/>
            <person name="Gregory S."/>
            <person name="Cheng C.H.C."/>
            <person name="Catchen J.M."/>
        </authorList>
    </citation>
    <scope>NUCLEOTIDE SEQUENCE [LARGE SCALE GENOMIC DNA]</scope>
    <source>
        <tissue evidence="2">White muscle</tissue>
    </source>
</reference>
<sequence>MRRRMRRRMKRRMKRRRRKGMIELQGGRGSEWRVEREGNSEEKSMSQKYTQGVEPSPQSGKDEEEEYSHLVLE</sequence>
<proteinExistence type="predicted"/>
<dbReference type="Proteomes" id="UP001331515">
    <property type="component" value="Unassembled WGS sequence"/>
</dbReference>